<proteinExistence type="predicted"/>
<gene>
    <name evidence="1" type="ORF">X975_08938</name>
</gene>
<dbReference type="EMBL" id="KK120314">
    <property type="protein sequence ID" value="KFM78019.1"/>
    <property type="molecule type" value="Genomic_DNA"/>
</dbReference>
<evidence type="ECO:0000313" key="2">
    <source>
        <dbReference type="Proteomes" id="UP000054359"/>
    </source>
</evidence>
<keyword evidence="2" id="KW-1185">Reference proteome</keyword>
<feature type="non-terminal residue" evidence="1">
    <location>
        <position position="171"/>
    </location>
</feature>
<accession>A0A087UKY0</accession>
<dbReference type="OrthoDB" id="10065625at2759"/>
<organism evidence="1 2">
    <name type="scientific">Stegodyphus mimosarum</name>
    <name type="common">African social velvet spider</name>
    <dbReference type="NCBI Taxonomy" id="407821"/>
    <lineage>
        <taxon>Eukaryota</taxon>
        <taxon>Metazoa</taxon>
        <taxon>Ecdysozoa</taxon>
        <taxon>Arthropoda</taxon>
        <taxon>Chelicerata</taxon>
        <taxon>Arachnida</taxon>
        <taxon>Araneae</taxon>
        <taxon>Araneomorphae</taxon>
        <taxon>Entelegynae</taxon>
        <taxon>Eresoidea</taxon>
        <taxon>Eresidae</taxon>
        <taxon>Stegodyphus</taxon>
    </lineage>
</organism>
<dbReference type="AlphaFoldDB" id="A0A087UKY0"/>
<dbReference type="Proteomes" id="UP000054359">
    <property type="component" value="Unassembled WGS sequence"/>
</dbReference>
<protein>
    <submittedName>
        <fullName evidence="1">Uncharacterized protein</fullName>
    </submittedName>
</protein>
<reference evidence="1 2" key="1">
    <citation type="submission" date="2013-11" db="EMBL/GenBank/DDBJ databases">
        <title>Genome sequencing of Stegodyphus mimosarum.</title>
        <authorList>
            <person name="Bechsgaard J."/>
        </authorList>
    </citation>
    <scope>NUCLEOTIDE SEQUENCE [LARGE SCALE GENOMIC DNA]</scope>
</reference>
<name>A0A087UKY0_STEMI</name>
<sequence length="171" mass="19766">MDPYLAKLSPEQFEFRETPSKTKQLVRLNDFIGSAPLNHQKVALHMLNMVKAFDRIWHEGFILKLICLDISRDLILLIYFFVKNQKFFVNIGTDKSTQKRLKEQPKVPFLAQYYIYFDVADFPCVFSDSNGFAGCYTNDFALAVKSVLKMKSTSFKLSHHRLNIGALPGEF</sequence>
<evidence type="ECO:0000313" key="1">
    <source>
        <dbReference type="EMBL" id="KFM78019.1"/>
    </source>
</evidence>